<dbReference type="AlphaFoldDB" id="A0A374NYH3"/>
<reference evidence="1 2" key="1">
    <citation type="submission" date="2018-08" db="EMBL/GenBank/DDBJ databases">
        <title>A genome reference for cultivated species of the human gut microbiota.</title>
        <authorList>
            <person name="Zou Y."/>
            <person name="Xue W."/>
            <person name="Luo G."/>
        </authorList>
    </citation>
    <scope>NUCLEOTIDE SEQUENCE [LARGE SCALE GENOMIC DNA]</scope>
    <source>
        <strain evidence="1 2">TM09-12</strain>
    </source>
</reference>
<comment type="caution">
    <text evidence="1">The sequence shown here is derived from an EMBL/GenBank/DDBJ whole genome shotgun (WGS) entry which is preliminary data.</text>
</comment>
<gene>
    <name evidence="1" type="ORF">DXD79_32270</name>
</gene>
<accession>A0A374NYH3</accession>
<evidence type="ECO:0000313" key="2">
    <source>
        <dbReference type="Proteomes" id="UP000263014"/>
    </source>
</evidence>
<sequence>MMEAVMIQTAAAVLLIAAAAVRIALSARYEEQEETSGTGICQTNGRKEIQADIAMAFTNEAGTMAVLADGIGNENTGRLCAQLAADTVLDRYEPYHVLNHPAYFFKSTFAEANRRIQMTIGERRGGASLAAAFIDKTHLYYAVAGNVRIALKRGEELIPLSRGQTMDVLAAEAFENGSISRQEAIWCMDEKRVWNYLGMDGFREIELCGQPIRLKINDTVLLASKGIFEELSWGEMEDILLSGASVQEQAEAMVRMAEGKLNPEMDNGSVLLLNIQTEAADEKDKL</sequence>
<protein>
    <submittedName>
        <fullName evidence="1">Protein serine/threonine phosphatase 2C family protein</fullName>
    </submittedName>
</protein>
<name>A0A374NYH3_9FIRM</name>
<proteinExistence type="predicted"/>
<dbReference type="RefSeq" id="WP_117624034.1">
    <property type="nucleotide sequence ID" value="NZ_CABJBJ010000045.1"/>
</dbReference>
<dbReference type="Proteomes" id="UP000263014">
    <property type="component" value="Unassembled WGS sequence"/>
</dbReference>
<dbReference type="SMART" id="SM00332">
    <property type="entry name" value="PP2Cc"/>
    <property type="match status" value="1"/>
</dbReference>
<dbReference type="InterPro" id="IPR036457">
    <property type="entry name" value="PPM-type-like_dom_sf"/>
</dbReference>
<evidence type="ECO:0000313" key="1">
    <source>
        <dbReference type="EMBL" id="RGI95341.1"/>
    </source>
</evidence>
<dbReference type="EMBL" id="QSON01000032">
    <property type="protein sequence ID" value="RGI95341.1"/>
    <property type="molecule type" value="Genomic_DNA"/>
</dbReference>
<dbReference type="SUPFAM" id="SSF81606">
    <property type="entry name" value="PP2C-like"/>
    <property type="match status" value="1"/>
</dbReference>
<organism evidence="1 2">
    <name type="scientific">Hungatella hathewayi</name>
    <dbReference type="NCBI Taxonomy" id="154046"/>
    <lineage>
        <taxon>Bacteria</taxon>
        <taxon>Bacillati</taxon>
        <taxon>Bacillota</taxon>
        <taxon>Clostridia</taxon>
        <taxon>Lachnospirales</taxon>
        <taxon>Lachnospiraceae</taxon>
        <taxon>Hungatella</taxon>
    </lineage>
</organism>
<dbReference type="Gene3D" id="3.60.40.10">
    <property type="entry name" value="PPM-type phosphatase domain"/>
    <property type="match status" value="1"/>
</dbReference>
<dbReference type="InterPro" id="IPR001932">
    <property type="entry name" value="PPM-type_phosphatase-like_dom"/>
</dbReference>
<dbReference type="PROSITE" id="PS51746">
    <property type="entry name" value="PPM_2"/>
    <property type="match status" value="1"/>
</dbReference>